<evidence type="ECO:0000256" key="1">
    <source>
        <dbReference type="SAM" id="MobiDB-lite"/>
    </source>
</evidence>
<evidence type="ECO:0000313" key="3">
    <source>
        <dbReference type="EMBL" id="SJL01380.1"/>
    </source>
</evidence>
<feature type="region of interest" description="Disordered" evidence="1">
    <location>
        <begin position="133"/>
        <end position="173"/>
    </location>
</feature>
<accession>A0A284QY27</accession>
<proteinExistence type="predicted"/>
<dbReference type="STRING" id="47428.A0A284QY27"/>
<feature type="transmembrane region" description="Helical" evidence="2">
    <location>
        <begin position="188"/>
        <end position="211"/>
    </location>
</feature>
<keyword evidence="4" id="KW-1185">Reference proteome</keyword>
<dbReference type="OrthoDB" id="3061923at2759"/>
<protein>
    <submittedName>
        <fullName evidence="3">Uncharacterized protein</fullName>
    </submittedName>
</protein>
<organism evidence="3 4">
    <name type="scientific">Armillaria ostoyae</name>
    <name type="common">Armillaria root rot fungus</name>
    <dbReference type="NCBI Taxonomy" id="47428"/>
    <lineage>
        <taxon>Eukaryota</taxon>
        <taxon>Fungi</taxon>
        <taxon>Dikarya</taxon>
        <taxon>Basidiomycota</taxon>
        <taxon>Agaricomycotina</taxon>
        <taxon>Agaricomycetes</taxon>
        <taxon>Agaricomycetidae</taxon>
        <taxon>Agaricales</taxon>
        <taxon>Marasmiineae</taxon>
        <taxon>Physalacriaceae</taxon>
        <taxon>Armillaria</taxon>
    </lineage>
</organism>
<evidence type="ECO:0000313" key="4">
    <source>
        <dbReference type="Proteomes" id="UP000219338"/>
    </source>
</evidence>
<dbReference type="AlphaFoldDB" id="A0A284QY27"/>
<keyword evidence="2" id="KW-0472">Membrane</keyword>
<reference evidence="4" key="1">
    <citation type="journal article" date="2017" name="Nat. Ecol. Evol.">
        <title>Genome expansion and lineage-specific genetic innovations in the forest pathogenic fungi Armillaria.</title>
        <authorList>
            <person name="Sipos G."/>
            <person name="Prasanna A.N."/>
            <person name="Walter M.C."/>
            <person name="O'Connor E."/>
            <person name="Balint B."/>
            <person name="Krizsan K."/>
            <person name="Kiss B."/>
            <person name="Hess J."/>
            <person name="Varga T."/>
            <person name="Slot J."/>
            <person name="Riley R."/>
            <person name="Boka B."/>
            <person name="Rigling D."/>
            <person name="Barry K."/>
            <person name="Lee J."/>
            <person name="Mihaltcheva S."/>
            <person name="LaButti K."/>
            <person name="Lipzen A."/>
            <person name="Waldron R."/>
            <person name="Moloney N.M."/>
            <person name="Sperisen C."/>
            <person name="Kredics L."/>
            <person name="Vagvoelgyi C."/>
            <person name="Patrignani A."/>
            <person name="Fitzpatrick D."/>
            <person name="Nagy I."/>
            <person name="Doyle S."/>
            <person name="Anderson J.B."/>
            <person name="Grigoriev I.V."/>
            <person name="Gueldener U."/>
            <person name="Muensterkoetter M."/>
            <person name="Nagy L.G."/>
        </authorList>
    </citation>
    <scope>NUCLEOTIDE SEQUENCE [LARGE SCALE GENOMIC DNA]</scope>
    <source>
        <strain evidence="4">C18/9</strain>
    </source>
</reference>
<sequence>MPHITSYHVRIQSRDSFVFGPGGQMSVVGEEGDAQGAFQYPSSVSTPLSSSVSLASTSLSSSSATTATGSSTSSVISSSMPSSSSTMATSSSSLSVDSLSSSSSSFSSSSDSSSASVSVASSTSVSSAAITSASSSTESPTAAPTSSFPSTTDTASTTSSTTPPVLAAPTVSPSSTNYATISTHSPPFYVGVIFGTIVAIAILAALVAWYFRLKSDRRKRDDLLNVAWANNNTLEDWQTNGGLWEPRGDRDVGEPKRGTSFIGHPTLLATEGLGASVNNALTSPIWSMPPLPPPVAAAYPYQPSPVPSARATPVPSIRATPIPILRESIAYPLPLPSQNVLPLPEAVFRTTSPLSFASLQVPTTESSLAASSLTCPSTAYASSYNSRTELLPREFGTPRQAMDRPRFLSLESGRGLRVPWRRQDSGRGGWVNMDSAGAHHEVMETHNQDPPAAAIQGPNVGGWTASLRTNILNALGSVMPASSPWVPAPDHLTPAPLMRREKNEGQWTSFFGGELIGDPDWASDVEAKLDSNVAESTVSRTGTLAEYKGGDHAFSPNLSRETTVVQSQSVSRAGSAVSARYPKKAKVTRLGSSASGYSVKSTLTDGEEAVRRALAERRKGHDL</sequence>
<name>A0A284QY27_ARMOS</name>
<keyword evidence="2" id="KW-1133">Transmembrane helix</keyword>
<dbReference type="EMBL" id="FUEG01000003">
    <property type="protein sequence ID" value="SJL01380.1"/>
    <property type="molecule type" value="Genomic_DNA"/>
</dbReference>
<gene>
    <name evidence="3" type="ORF">ARMOST_04701</name>
</gene>
<dbReference type="OMA" id="YATISTH"/>
<keyword evidence="2" id="KW-0812">Transmembrane</keyword>
<feature type="region of interest" description="Disordered" evidence="1">
    <location>
        <begin position="61"/>
        <end position="91"/>
    </location>
</feature>
<evidence type="ECO:0000256" key="2">
    <source>
        <dbReference type="SAM" id="Phobius"/>
    </source>
</evidence>
<dbReference type="Proteomes" id="UP000219338">
    <property type="component" value="Unassembled WGS sequence"/>
</dbReference>